<dbReference type="GO" id="GO:0005829">
    <property type="term" value="C:cytosol"/>
    <property type="evidence" value="ECO:0007669"/>
    <property type="project" value="TreeGrafter"/>
</dbReference>
<keyword evidence="1" id="KW-0119">Carbohydrate metabolism</keyword>
<evidence type="ECO:0000313" key="3">
    <source>
        <dbReference type="Proteomes" id="UP000653002"/>
    </source>
</evidence>
<dbReference type="Proteomes" id="UP000653002">
    <property type="component" value="Unassembled WGS sequence"/>
</dbReference>
<proteinExistence type="predicted"/>
<dbReference type="PANTHER" id="PTHR43651">
    <property type="entry name" value="1,4-ALPHA-GLUCAN-BRANCHING ENZYME"/>
    <property type="match status" value="1"/>
</dbReference>
<accession>A0A8I0L226</accession>
<evidence type="ECO:0000256" key="1">
    <source>
        <dbReference type="ARBA" id="ARBA00023277"/>
    </source>
</evidence>
<feature type="non-terminal residue" evidence="2">
    <location>
        <position position="1"/>
    </location>
</feature>
<feature type="non-terminal residue" evidence="2">
    <location>
        <position position="80"/>
    </location>
</feature>
<reference evidence="2" key="1">
    <citation type="submission" date="2020-01" db="EMBL/GenBank/DDBJ databases">
        <authorList>
            <person name="Richard D."/>
        </authorList>
    </citation>
    <scope>NUCLEOTIDE SEQUENCE</scope>
    <source>
        <strain evidence="2">JP541</strain>
    </source>
</reference>
<gene>
    <name evidence="2" type="ORF">GUH15_10340</name>
</gene>
<dbReference type="InterPro" id="IPR017853">
    <property type="entry name" value="GH"/>
</dbReference>
<protein>
    <submittedName>
        <fullName evidence="2">1,4-alpha-glucan branching enzyme</fullName>
    </submittedName>
</protein>
<dbReference type="Gene3D" id="3.20.20.80">
    <property type="entry name" value="Glycosidases"/>
    <property type="match status" value="1"/>
</dbReference>
<sequence length="80" mass="9278">PHGEDEPGFYNYRELAPVLTDYVKRMGYTHVELMGIAEHPFDGSWGYQVTGYYAPTSRYGTPEDFAYFVNYLHKHKIGII</sequence>
<organism evidence="2 3">
    <name type="scientific">Xanthomonas citri pv. citri</name>
    <dbReference type="NCBI Taxonomy" id="611301"/>
    <lineage>
        <taxon>Bacteria</taxon>
        <taxon>Pseudomonadati</taxon>
        <taxon>Pseudomonadota</taxon>
        <taxon>Gammaproteobacteria</taxon>
        <taxon>Lysobacterales</taxon>
        <taxon>Lysobacteraceae</taxon>
        <taxon>Xanthomonas</taxon>
    </lineage>
</organism>
<dbReference type="EMBL" id="JAABFR010000758">
    <property type="protein sequence ID" value="MBD4336445.1"/>
    <property type="molecule type" value="Genomic_DNA"/>
</dbReference>
<name>A0A8I0L226_XANCI</name>
<dbReference type="GO" id="GO:0003844">
    <property type="term" value="F:1,4-alpha-glucan branching enzyme activity"/>
    <property type="evidence" value="ECO:0007669"/>
    <property type="project" value="TreeGrafter"/>
</dbReference>
<evidence type="ECO:0000313" key="2">
    <source>
        <dbReference type="EMBL" id="MBD4336445.1"/>
    </source>
</evidence>
<dbReference type="SUPFAM" id="SSF51445">
    <property type="entry name" value="(Trans)glycosidases"/>
    <property type="match status" value="1"/>
</dbReference>
<dbReference type="PANTHER" id="PTHR43651:SF3">
    <property type="entry name" value="1,4-ALPHA-GLUCAN-BRANCHING ENZYME"/>
    <property type="match status" value="1"/>
</dbReference>
<comment type="caution">
    <text evidence="2">The sequence shown here is derived from an EMBL/GenBank/DDBJ whole genome shotgun (WGS) entry which is preliminary data.</text>
</comment>
<dbReference type="AlphaFoldDB" id="A0A8I0L226"/>
<dbReference type="GO" id="GO:0005978">
    <property type="term" value="P:glycogen biosynthetic process"/>
    <property type="evidence" value="ECO:0007669"/>
    <property type="project" value="TreeGrafter"/>
</dbReference>